<sequence>MNKPLHRITVALAAAYLLAVILIVFWPTPVDRPAAGALHEVLSWLYRHGVPRFINYNVVEFSANIVMFIPLGIIASSYFKNAVVGVILGALSSCLIELGQALMLPDRYATGLDVLANTMGAGLGAFSYFLAMSRSGNPQHSSLTESHLPPNARIVSYATSSGAK</sequence>
<name>A0A0S2M1T4_9MICC</name>
<feature type="transmembrane region" description="Helical" evidence="1">
    <location>
        <begin position="7"/>
        <end position="26"/>
    </location>
</feature>
<dbReference type="AlphaFoldDB" id="A0A0S2M1T4"/>
<protein>
    <recommendedName>
        <fullName evidence="2">VanZ-like domain-containing protein</fullName>
    </recommendedName>
</protein>
<reference evidence="3 4" key="2">
    <citation type="journal article" date="2016" name="J. Biotechnol.">
        <title>Complete genome sequence of Arthrobacter alpinus ERGS4:06, a yellow pigmented bacterium tolerant to cold and radiations isolated from Sikkim Himalaya.</title>
        <authorList>
            <person name="Kumar R."/>
            <person name="Singh D."/>
            <person name="Swarnkar M.K."/>
            <person name="Singh A.K."/>
            <person name="Kumar S."/>
        </authorList>
    </citation>
    <scope>NUCLEOTIDE SEQUENCE [LARGE SCALE GENOMIC DNA]</scope>
    <source>
        <strain evidence="3 4">ERGS4:06</strain>
    </source>
</reference>
<proteinExistence type="predicted"/>
<reference evidence="4" key="1">
    <citation type="submission" date="2015-11" db="EMBL/GenBank/DDBJ databases">
        <authorList>
            <person name="Kumar R."/>
            <person name="Singh D."/>
            <person name="Swarnkar M.K."/>
            <person name="Singh A.K."/>
            <person name="Kumar S."/>
        </authorList>
    </citation>
    <scope>NUCLEOTIDE SEQUENCE [LARGE SCALE GENOMIC DNA]</scope>
    <source>
        <strain evidence="4">ERGS4:06</strain>
    </source>
</reference>
<accession>A0A0S2M1T4</accession>
<dbReference type="EMBL" id="CP013200">
    <property type="protein sequence ID" value="ALO67769.1"/>
    <property type="molecule type" value="Genomic_DNA"/>
</dbReference>
<keyword evidence="1" id="KW-0812">Transmembrane</keyword>
<feature type="transmembrane region" description="Helical" evidence="1">
    <location>
        <begin position="114"/>
        <end position="131"/>
    </location>
</feature>
<dbReference type="InterPro" id="IPR006976">
    <property type="entry name" value="VanZ-like"/>
</dbReference>
<dbReference type="Proteomes" id="UP000059574">
    <property type="component" value="Chromosome"/>
</dbReference>
<gene>
    <name evidence="3" type="ORF">AS189_16400</name>
</gene>
<keyword evidence="1" id="KW-0472">Membrane</keyword>
<feature type="transmembrane region" description="Helical" evidence="1">
    <location>
        <begin position="53"/>
        <end position="75"/>
    </location>
</feature>
<keyword evidence="1" id="KW-1133">Transmembrane helix</keyword>
<evidence type="ECO:0000313" key="4">
    <source>
        <dbReference type="Proteomes" id="UP000059574"/>
    </source>
</evidence>
<evidence type="ECO:0000313" key="3">
    <source>
        <dbReference type="EMBL" id="ALO67769.1"/>
    </source>
</evidence>
<dbReference type="Pfam" id="PF04892">
    <property type="entry name" value="VanZ"/>
    <property type="match status" value="1"/>
</dbReference>
<organism evidence="3 4">
    <name type="scientific">Arthrobacter alpinus</name>
    <dbReference type="NCBI Taxonomy" id="656366"/>
    <lineage>
        <taxon>Bacteria</taxon>
        <taxon>Bacillati</taxon>
        <taxon>Actinomycetota</taxon>
        <taxon>Actinomycetes</taxon>
        <taxon>Micrococcales</taxon>
        <taxon>Micrococcaceae</taxon>
        <taxon>Arthrobacter</taxon>
    </lineage>
</organism>
<evidence type="ECO:0000256" key="1">
    <source>
        <dbReference type="SAM" id="Phobius"/>
    </source>
</evidence>
<dbReference type="RefSeq" id="WP_062291261.1">
    <property type="nucleotide sequence ID" value="NZ_CP013200.1"/>
</dbReference>
<feature type="domain" description="VanZ-like" evidence="2">
    <location>
        <begin position="15"/>
        <end position="130"/>
    </location>
</feature>
<feature type="transmembrane region" description="Helical" evidence="1">
    <location>
        <begin position="82"/>
        <end position="102"/>
    </location>
</feature>
<evidence type="ECO:0000259" key="2">
    <source>
        <dbReference type="Pfam" id="PF04892"/>
    </source>
</evidence>